<feature type="region of interest" description="Disordered" evidence="4">
    <location>
        <begin position="195"/>
        <end position="263"/>
    </location>
</feature>
<organism evidence="5 6">
    <name type="scientific">Piloderma croceum (strain F 1598)</name>
    <dbReference type="NCBI Taxonomy" id="765440"/>
    <lineage>
        <taxon>Eukaryota</taxon>
        <taxon>Fungi</taxon>
        <taxon>Dikarya</taxon>
        <taxon>Basidiomycota</taxon>
        <taxon>Agaricomycotina</taxon>
        <taxon>Agaricomycetes</taxon>
        <taxon>Agaricomycetidae</taxon>
        <taxon>Atheliales</taxon>
        <taxon>Atheliaceae</taxon>
        <taxon>Piloderma</taxon>
    </lineage>
</organism>
<reference evidence="5 6" key="1">
    <citation type="submission" date="2014-04" db="EMBL/GenBank/DDBJ databases">
        <authorList>
            <consortium name="DOE Joint Genome Institute"/>
            <person name="Kuo A."/>
            <person name="Tarkka M."/>
            <person name="Buscot F."/>
            <person name="Kohler A."/>
            <person name="Nagy L.G."/>
            <person name="Floudas D."/>
            <person name="Copeland A."/>
            <person name="Barry K.W."/>
            <person name="Cichocki N."/>
            <person name="Veneault-Fourrey C."/>
            <person name="LaButti K."/>
            <person name="Lindquist E.A."/>
            <person name="Lipzen A."/>
            <person name="Lundell T."/>
            <person name="Morin E."/>
            <person name="Murat C."/>
            <person name="Sun H."/>
            <person name="Tunlid A."/>
            <person name="Henrissat B."/>
            <person name="Grigoriev I.V."/>
            <person name="Hibbett D.S."/>
            <person name="Martin F."/>
            <person name="Nordberg H.P."/>
            <person name="Cantor M.N."/>
            <person name="Hua S.X."/>
        </authorList>
    </citation>
    <scope>NUCLEOTIDE SEQUENCE [LARGE SCALE GENOMIC DNA]</scope>
    <source>
        <strain evidence="5 6">F 1598</strain>
    </source>
</reference>
<dbReference type="InterPro" id="IPR010487">
    <property type="entry name" value="NGRN/Rrg9"/>
</dbReference>
<evidence type="ECO:0000313" key="6">
    <source>
        <dbReference type="Proteomes" id="UP000054166"/>
    </source>
</evidence>
<dbReference type="AlphaFoldDB" id="A0A0C3G4J6"/>
<evidence type="ECO:0000256" key="1">
    <source>
        <dbReference type="ARBA" id="ARBA00003548"/>
    </source>
</evidence>
<protein>
    <recommendedName>
        <fullName evidence="3">Required for respiratory growth protein 9, mitochondrial</fullName>
    </recommendedName>
</protein>
<dbReference type="GO" id="GO:0005634">
    <property type="term" value="C:nucleus"/>
    <property type="evidence" value="ECO:0007669"/>
    <property type="project" value="TreeGrafter"/>
</dbReference>
<dbReference type="EMBL" id="KN832981">
    <property type="protein sequence ID" value="KIM86734.1"/>
    <property type="molecule type" value="Genomic_DNA"/>
</dbReference>
<comment type="similarity">
    <text evidence="2">Belongs to the RRG9 family.</text>
</comment>
<dbReference type="HOGENOM" id="CLU_1058108_0_0_1"/>
<dbReference type="InParanoid" id="A0A0C3G4J6"/>
<dbReference type="Proteomes" id="UP000054166">
    <property type="component" value="Unassembled WGS sequence"/>
</dbReference>
<name>A0A0C3G4J6_PILCF</name>
<dbReference type="Pfam" id="PF06413">
    <property type="entry name" value="Neugrin"/>
    <property type="match status" value="1"/>
</dbReference>
<dbReference type="STRING" id="765440.A0A0C3G4J6"/>
<evidence type="ECO:0000256" key="3">
    <source>
        <dbReference type="ARBA" id="ARBA00013566"/>
    </source>
</evidence>
<evidence type="ECO:0000256" key="2">
    <source>
        <dbReference type="ARBA" id="ARBA00010895"/>
    </source>
</evidence>
<gene>
    <name evidence="5" type="ORF">PILCRDRAFT_815984</name>
</gene>
<evidence type="ECO:0000313" key="5">
    <source>
        <dbReference type="EMBL" id="KIM86734.1"/>
    </source>
</evidence>
<comment type="function">
    <text evidence="1">Required for respiratory activity and maintenance and expression of the mitochondrial genome.</text>
</comment>
<keyword evidence="6" id="KW-1185">Reference proteome</keyword>
<dbReference type="PANTHER" id="PTHR13475">
    <property type="entry name" value="NEUGRIN"/>
    <property type="match status" value="1"/>
</dbReference>
<reference evidence="6" key="2">
    <citation type="submission" date="2015-01" db="EMBL/GenBank/DDBJ databases">
        <title>Evolutionary Origins and Diversification of the Mycorrhizal Mutualists.</title>
        <authorList>
            <consortium name="DOE Joint Genome Institute"/>
            <consortium name="Mycorrhizal Genomics Consortium"/>
            <person name="Kohler A."/>
            <person name="Kuo A."/>
            <person name="Nagy L.G."/>
            <person name="Floudas D."/>
            <person name="Copeland A."/>
            <person name="Barry K.W."/>
            <person name="Cichocki N."/>
            <person name="Veneault-Fourrey C."/>
            <person name="LaButti K."/>
            <person name="Lindquist E.A."/>
            <person name="Lipzen A."/>
            <person name="Lundell T."/>
            <person name="Morin E."/>
            <person name="Murat C."/>
            <person name="Riley R."/>
            <person name="Ohm R."/>
            <person name="Sun H."/>
            <person name="Tunlid A."/>
            <person name="Henrissat B."/>
            <person name="Grigoriev I.V."/>
            <person name="Hibbett D.S."/>
            <person name="Martin F."/>
        </authorList>
    </citation>
    <scope>NUCLEOTIDE SEQUENCE [LARGE SCALE GENOMIC DNA]</scope>
    <source>
        <strain evidence="6">F 1598</strain>
    </source>
</reference>
<sequence length="263" mass="30559">MLSALRAIARSTNNAVASCSYTDTARYLHSQRGHKGLRRRDWQIAPAYPAPTPLMLKDDGESVDLGEDEEPIIPRKPQTNLKHAKRALPDEWKRHRDVLKKSFPDGWSPPKRLSRAAMEGLRILHAQDPEVFTTPLLASKFRISPEAVRRILKSKWEPSRERRQELAERERIDAQQRLRKKYLEEAKSRIEAIAAKKDADEEETEFYWSQQDPQKRIEAERRSRRGHKPGFGIRGQPFGGIKSQLDRQRPQRPAKPKKDLFFS</sequence>
<evidence type="ECO:0000256" key="4">
    <source>
        <dbReference type="SAM" id="MobiDB-lite"/>
    </source>
</evidence>
<dbReference type="OrthoDB" id="5578174at2759"/>
<proteinExistence type="inferred from homology"/>
<dbReference type="PANTHER" id="PTHR13475:SF3">
    <property type="entry name" value="NEUGRIN"/>
    <property type="match status" value="1"/>
</dbReference>
<accession>A0A0C3G4J6</accession>